<keyword evidence="2" id="KW-1185">Reference proteome</keyword>
<dbReference type="EMBL" id="JANPWB010000010">
    <property type="protein sequence ID" value="KAJ1144350.1"/>
    <property type="molecule type" value="Genomic_DNA"/>
</dbReference>
<gene>
    <name evidence="1" type="ORF">NDU88_010649</name>
</gene>
<evidence type="ECO:0000313" key="2">
    <source>
        <dbReference type="Proteomes" id="UP001066276"/>
    </source>
</evidence>
<dbReference type="Proteomes" id="UP001066276">
    <property type="component" value="Chromosome 6"/>
</dbReference>
<comment type="caution">
    <text evidence="1">The sequence shown here is derived from an EMBL/GenBank/DDBJ whole genome shotgun (WGS) entry which is preliminary data.</text>
</comment>
<protein>
    <submittedName>
        <fullName evidence="1">Uncharacterized protein</fullName>
    </submittedName>
</protein>
<organism evidence="1 2">
    <name type="scientific">Pleurodeles waltl</name>
    <name type="common">Iberian ribbed newt</name>
    <dbReference type="NCBI Taxonomy" id="8319"/>
    <lineage>
        <taxon>Eukaryota</taxon>
        <taxon>Metazoa</taxon>
        <taxon>Chordata</taxon>
        <taxon>Craniata</taxon>
        <taxon>Vertebrata</taxon>
        <taxon>Euteleostomi</taxon>
        <taxon>Amphibia</taxon>
        <taxon>Batrachia</taxon>
        <taxon>Caudata</taxon>
        <taxon>Salamandroidea</taxon>
        <taxon>Salamandridae</taxon>
        <taxon>Pleurodelinae</taxon>
        <taxon>Pleurodeles</taxon>
    </lineage>
</organism>
<evidence type="ECO:0000313" key="1">
    <source>
        <dbReference type="EMBL" id="KAJ1144350.1"/>
    </source>
</evidence>
<dbReference type="AlphaFoldDB" id="A0AAV7R160"/>
<proteinExistence type="predicted"/>
<name>A0AAV7R160_PLEWA</name>
<accession>A0AAV7R160</accession>
<reference evidence="1" key="1">
    <citation type="journal article" date="2022" name="bioRxiv">
        <title>Sequencing and chromosome-scale assembly of the giantPleurodeles waltlgenome.</title>
        <authorList>
            <person name="Brown T."/>
            <person name="Elewa A."/>
            <person name="Iarovenko S."/>
            <person name="Subramanian E."/>
            <person name="Araus A.J."/>
            <person name="Petzold A."/>
            <person name="Susuki M."/>
            <person name="Suzuki K.-i.T."/>
            <person name="Hayashi T."/>
            <person name="Toyoda A."/>
            <person name="Oliveira C."/>
            <person name="Osipova E."/>
            <person name="Leigh N.D."/>
            <person name="Simon A."/>
            <person name="Yun M.H."/>
        </authorList>
    </citation>
    <scope>NUCLEOTIDE SEQUENCE</scope>
    <source>
        <strain evidence="1">20211129_DDA</strain>
        <tissue evidence="1">Liver</tissue>
    </source>
</reference>
<sequence length="121" mass="12238">METEAAGEQRSRAQGSARHVLPCVPGCSSLSAVRMGGAGSCRAGLGGLASRQAVVGARLCTRQAVHVGRGTGLVGVVRRGVGATRGGRPTFVANCCVAALARRADDEGTHTGHEAGMLWSL</sequence>